<evidence type="ECO:0000259" key="6">
    <source>
        <dbReference type="Pfam" id="PF13860"/>
    </source>
</evidence>
<dbReference type="Proteomes" id="UP000199759">
    <property type="component" value="Unassembled WGS sequence"/>
</dbReference>
<feature type="domain" description="FlgD/Vpr Ig-like" evidence="6">
    <location>
        <begin position="104"/>
        <end position="172"/>
    </location>
</feature>
<protein>
    <recommendedName>
        <fullName evidence="2 5">Basal-body rod modification protein FlgD</fullName>
    </recommendedName>
</protein>
<dbReference type="Gene3D" id="2.60.40.4070">
    <property type="match status" value="1"/>
</dbReference>
<keyword evidence="8" id="KW-0966">Cell projection</keyword>
<comment type="function">
    <text evidence="4 5">Required for flagellar hook formation. May act as a scaffolding protein.</text>
</comment>
<dbReference type="EMBL" id="FNHG01000002">
    <property type="protein sequence ID" value="SDL79812.1"/>
    <property type="molecule type" value="Genomic_DNA"/>
</dbReference>
<evidence type="ECO:0000259" key="7">
    <source>
        <dbReference type="Pfam" id="PF13861"/>
    </source>
</evidence>
<keyword evidence="9" id="KW-1185">Reference proteome</keyword>
<organism evidence="8 9">
    <name type="scientific">Maricaulis salignorans</name>
    <dbReference type="NCBI Taxonomy" id="144026"/>
    <lineage>
        <taxon>Bacteria</taxon>
        <taxon>Pseudomonadati</taxon>
        <taxon>Pseudomonadota</taxon>
        <taxon>Alphaproteobacteria</taxon>
        <taxon>Maricaulales</taxon>
        <taxon>Maricaulaceae</taxon>
        <taxon>Maricaulis</taxon>
    </lineage>
</organism>
<evidence type="ECO:0000256" key="5">
    <source>
        <dbReference type="RuleBase" id="RU362076"/>
    </source>
</evidence>
<evidence type="ECO:0000313" key="8">
    <source>
        <dbReference type="EMBL" id="SDL79812.1"/>
    </source>
</evidence>
<dbReference type="Gene3D" id="2.30.30.910">
    <property type="match status" value="1"/>
</dbReference>
<reference evidence="8 9" key="1">
    <citation type="submission" date="2016-10" db="EMBL/GenBank/DDBJ databases">
        <authorList>
            <person name="de Groot N.N."/>
        </authorList>
    </citation>
    <scope>NUCLEOTIDE SEQUENCE [LARGE SCALE GENOMIC DNA]</scope>
    <source>
        <strain evidence="8 9">DSM 16077</strain>
    </source>
</reference>
<name>A0A1G9MZW2_9PROT</name>
<evidence type="ECO:0000256" key="3">
    <source>
        <dbReference type="ARBA" id="ARBA00022795"/>
    </source>
</evidence>
<dbReference type="InterPro" id="IPR025965">
    <property type="entry name" value="FlgD/Vpr_Ig-like"/>
</dbReference>
<evidence type="ECO:0000313" key="9">
    <source>
        <dbReference type="Proteomes" id="UP000199759"/>
    </source>
</evidence>
<keyword evidence="3 5" id="KW-1005">Bacterial flagellum biogenesis</keyword>
<dbReference type="RefSeq" id="WP_176780217.1">
    <property type="nucleotide sequence ID" value="NZ_FNHG01000002.1"/>
</dbReference>
<evidence type="ECO:0000256" key="2">
    <source>
        <dbReference type="ARBA" id="ARBA00016013"/>
    </source>
</evidence>
<comment type="similarity">
    <text evidence="1 5">Belongs to the FlgD family.</text>
</comment>
<keyword evidence="8" id="KW-0969">Cilium</keyword>
<dbReference type="Pfam" id="PF03963">
    <property type="entry name" value="FlgD"/>
    <property type="match status" value="1"/>
</dbReference>
<sequence length="219" mass="23371">MPSAINSVTDSSPQLENSRTSLADNYEMFLNLLTAQMKNQDPLDPLDATQFVDQLVSFSGVEQQIAQNQNLESLLIVQSAAAQTSSVGYIGRVATALTPESRLQDGAATWQYQLPENANAADLTIRDSSDRIVYRTTGETTTGQHDFSWDGQTLSGSTAPDGVYTLEINAAAQNGAEITAEIRASARVTGIDLSGSEVIVEMGGVNVPLSSVLALQEEQ</sequence>
<evidence type="ECO:0000256" key="1">
    <source>
        <dbReference type="ARBA" id="ARBA00010577"/>
    </source>
</evidence>
<dbReference type="AlphaFoldDB" id="A0A1G9MZW2"/>
<keyword evidence="8" id="KW-0282">Flagellum</keyword>
<dbReference type="Pfam" id="PF13860">
    <property type="entry name" value="FlgD_ig"/>
    <property type="match status" value="1"/>
</dbReference>
<dbReference type="STRING" id="144026.SAMN04488568_102169"/>
<feature type="domain" description="FlgD Tudor-like" evidence="7">
    <location>
        <begin position="83"/>
        <end position="212"/>
    </location>
</feature>
<proteinExistence type="inferred from homology"/>
<dbReference type="GO" id="GO:0044781">
    <property type="term" value="P:bacterial-type flagellum organization"/>
    <property type="evidence" value="ECO:0007669"/>
    <property type="project" value="UniProtKB-UniRule"/>
</dbReference>
<dbReference type="Pfam" id="PF13861">
    <property type="entry name" value="FLgD_tudor"/>
    <property type="match status" value="1"/>
</dbReference>
<dbReference type="InterPro" id="IPR025963">
    <property type="entry name" value="FLgD_Tudor"/>
</dbReference>
<gene>
    <name evidence="8" type="ORF">SAMN04488568_102169</name>
</gene>
<dbReference type="InterPro" id="IPR005648">
    <property type="entry name" value="FlgD"/>
</dbReference>
<evidence type="ECO:0000256" key="4">
    <source>
        <dbReference type="ARBA" id="ARBA00024746"/>
    </source>
</evidence>
<accession>A0A1G9MZW2</accession>